<dbReference type="Proteomes" id="UP001339911">
    <property type="component" value="Unassembled WGS sequence"/>
</dbReference>
<organism evidence="2 3">
    <name type="scientific">Plantactinospora veratri</name>
    <dbReference type="NCBI Taxonomy" id="1436122"/>
    <lineage>
        <taxon>Bacteria</taxon>
        <taxon>Bacillati</taxon>
        <taxon>Actinomycetota</taxon>
        <taxon>Actinomycetes</taxon>
        <taxon>Micromonosporales</taxon>
        <taxon>Micromonosporaceae</taxon>
        <taxon>Plantactinospora</taxon>
    </lineage>
</organism>
<name>A0ABU7SM52_9ACTN</name>
<protein>
    <submittedName>
        <fullName evidence="2">Uncharacterized protein</fullName>
    </submittedName>
</protein>
<evidence type="ECO:0000313" key="3">
    <source>
        <dbReference type="Proteomes" id="UP001339911"/>
    </source>
</evidence>
<gene>
    <name evidence="2" type="ORF">V1634_29805</name>
</gene>
<comment type="caution">
    <text evidence="2">The sequence shown here is derived from an EMBL/GenBank/DDBJ whole genome shotgun (WGS) entry which is preliminary data.</text>
</comment>
<proteinExistence type="predicted"/>
<dbReference type="EMBL" id="JAZGQL010000030">
    <property type="protein sequence ID" value="MEE6311041.1"/>
    <property type="molecule type" value="Genomic_DNA"/>
</dbReference>
<keyword evidence="3" id="KW-1185">Reference proteome</keyword>
<reference evidence="2 3" key="1">
    <citation type="submission" date="2024-01" db="EMBL/GenBank/DDBJ databases">
        <title>Genome insights into Plantactinospora veratri sp. nov.</title>
        <authorList>
            <person name="Wang L."/>
        </authorList>
    </citation>
    <scope>NUCLEOTIDE SEQUENCE [LARGE SCALE GENOMIC DNA]</scope>
    <source>
        <strain evidence="2 3">NEAU-FHS4</strain>
    </source>
</reference>
<sequence>MANLLDRIDRATSGLCPCGAAPADGSAYCSDDCRPSHVGDDTDTRETGHLATPMRWRPDLVTAGDDEDLAGPRTETWYEGPYRAQIFERVSRPDSWHLRLDDGHRYVGRDLDDPVEIRSGPPPEQLVGRIREIWRRLERELSDPRRATPYTGPWQAAFPGRGGASPPPRAIGPARLGGAPSQAWQRLCRHCDRHGVPLDGRRDGAPCQLCPHCRTPFPGPVLIPTLQSHGRHTVLKLSYLANGEYFTRSAFVAGRDMLTAEDPAEFLQSAWDRLETFLLDQIPRSRTGPGHLDGVAGAAGDPAVE</sequence>
<feature type="region of interest" description="Disordered" evidence="1">
    <location>
        <begin position="145"/>
        <end position="166"/>
    </location>
</feature>
<evidence type="ECO:0000313" key="2">
    <source>
        <dbReference type="EMBL" id="MEE6311041.1"/>
    </source>
</evidence>
<evidence type="ECO:0000256" key="1">
    <source>
        <dbReference type="SAM" id="MobiDB-lite"/>
    </source>
</evidence>
<accession>A0ABU7SM52</accession>
<dbReference type="RefSeq" id="WP_331211058.1">
    <property type="nucleotide sequence ID" value="NZ_JAZGQL010000030.1"/>
</dbReference>